<dbReference type="Pfam" id="PF00023">
    <property type="entry name" value="Ank"/>
    <property type="match status" value="2"/>
</dbReference>
<keyword evidence="2 8" id="KW-0812">Transmembrane</keyword>
<feature type="compositionally biased region" description="Low complexity" evidence="9">
    <location>
        <begin position="657"/>
        <end position="680"/>
    </location>
</feature>
<feature type="repeat" description="ANK" evidence="7">
    <location>
        <begin position="243"/>
        <end position="275"/>
    </location>
</feature>
<keyword evidence="8" id="KW-0808">Transferase</keyword>
<dbReference type="Proteomes" id="UP000695562">
    <property type="component" value="Unassembled WGS sequence"/>
</dbReference>
<dbReference type="Pfam" id="PF01529">
    <property type="entry name" value="DHHC"/>
    <property type="match status" value="1"/>
</dbReference>
<evidence type="ECO:0000256" key="7">
    <source>
        <dbReference type="PROSITE-ProRule" id="PRU00023"/>
    </source>
</evidence>
<protein>
    <recommendedName>
        <fullName evidence="8">Palmitoyltransferase</fullName>
        <ecNumber evidence="8">2.3.1.225</ecNumber>
    </recommendedName>
</protein>
<feature type="region of interest" description="Disordered" evidence="9">
    <location>
        <begin position="1"/>
        <end position="43"/>
    </location>
</feature>
<gene>
    <name evidence="11" type="ORF">CYY_000504</name>
</gene>
<organism evidence="11 12">
    <name type="scientific">Polysphondylium violaceum</name>
    <dbReference type="NCBI Taxonomy" id="133409"/>
    <lineage>
        <taxon>Eukaryota</taxon>
        <taxon>Amoebozoa</taxon>
        <taxon>Evosea</taxon>
        <taxon>Eumycetozoa</taxon>
        <taxon>Dictyostelia</taxon>
        <taxon>Dictyosteliales</taxon>
        <taxon>Dictyosteliaceae</taxon>
        <taxon>Polysphondylium</taxon>
    </lineage>
</organism>
<evidence type="ECO:0000313" key="11">
    <source>
        <dbReference type="EMBL" id="KAF2078214.1"/>
    </source>
</evidence>
<feature type="repeat" description="ANK" evidence="7">
    <location>
        <begin position="142"/>
        <end position="174"/>
    </location>
</feature>
<dbReference type="PRINTS" id="PR01415">
    <property type="entry name" value="ANKYRIN"/>
</dbReference>
<feature type="transmembrane region" description="Helical" evidence="8">
    <location>
        <begin position="431"/>
        <end position="451"/>
    </location>
</feature>
<dbReference type="PANTHER" id="PTHR24161">
    <property type="entry name" value="ANK_REP_REGION DOMAIN-CONTAINING PROTEIN-RELATED"/>
    <property type="match status" value="1"/>
</dbReference>
<feature type="transmembrane region" description="Helical" evidence="8">
    <location>
        <begin position="527"/>
        <end position="546"/>
    </location>
</feature>
<keyword evidence="12" id="KW-1185">Reference proteome</keyword>
<dbReference type="PROSITE" id="PS50216">
    <property type="entry name" value="DHHC"/>
    <property type="match status" value="1"/>
</dbReference>
<feature type="region of interest" description="Disordered" evidence="9">
    <location>
        <begin position="656"/>
        <end position="708"/>
    </location>
</feature>
<feature type="repeat" description="ANK" evidence="7">
    <location>
        <begin position="276"/>
        <end position="308"/>
    </location>
</feature>
<dbReference type="OrthoDB" id="6781668at2759"/>
<dbReference type="PROSITE" id="PS50297">
    <property type="entry name" value="ANK_REP_REGION"/>
    <property type="match status" value="3"/>
</dbReference>
<evidence type="ECO:0000256" key="4">
    <source>
        <dbReference type="ARBA" id="ARBA00022989"/>
    </source>
</evidence>
<evidence type="ECO:0000256" key="2">
    <source>
        <dbReference type="ARBA" id="ARBA00022692"/>
    </source>
</evidence>
<comment type="caution">
    <text evidence="11">The sequence shown here is derived from an EMBL/GenBank/DDBJ whole genome shotgun (WGS) entry which is preliminary data.</text>
</comment>
<dbReference type="Pfam" id="PF12796">
    <property type="entry name" value="Ank_2"/>
    <property type="match status" value="1"/>
</dbReference>
<dbReference type="InterPro" id="IPR036770">
    <property type="entry name" value="Ankyrin_rpt-contain_sf"/>
</dbReference>
<dbReference type="GO" id="GO:0016020">
    <property type="term" value="C:membrane"/>
    <property type="evidence" value="ECO:0007669"/>
    <property type="project" value="UniProtKB-SubCell"/>
</dbReference>
<evidence type="ECO:0000313" key="12">
    <source>
        <dbReference type="Proteomes" id="UP000695562"/>
    </source>
</evidence>
<feature type="transmembrane region" description="Helical" evidence="8">
    <location>
        <begin position="575"/>
        <end position="596"/>
    </location>
</feature>
<dbReference type="Gene3D" id="1.25.40.20">
    <property type="entry name" value="Ankyrin repeat-containing domain"/>
    <property type="match status" value="2"/>
</dbReference>
<evidence type="ECO:0000256" key="8">
    <source>
        <dbReference type="RuleBase" id="RU079119"/>
    </source>
</evidence>
<evidence type="ECO:0000256" key="3">
    <source>
        <dbReference type="ARBA" id="ARBA00022737"/>
    </source>
</evidence>
<feature type="transmembrane region" description="Helical" evidence="8">
    <location>
        <begin position="375"/>
        <end position="395"/>
    </location>
</feature>
<sequence>MSTVLKKRNEQPRFEDDFEDLTDDSEYDGGSRTSNSGTDNNDKLISSIISKHLQQQPLFQQHQQHQYPYHELDSDDNVSEISYNSFMGEELNLPPLSSRLVSEIIHFSALGELERVEQVINRIKTEHRHISVKSIINSLDDAGNTALHWACYRKHFHVVKYLVGIGADPDIPNISEQQTSFDWACVAGDLPTIHFLYESGQADIYHRDQRGLNSLLLSIHHTDINVVRFLLHIGMPVSSKDDEGHTALHWASFSGNLKLIRLLLKKGADINCTDNLGRTPIHWAGYKGYTECTKALYEEGANIHLKDVDDKTPYQLALTRSTPPCLKYLEWAQKESYLPTGYQFKQGEYNYFWIFLALLGNLGFFYILYSFQYYYSIPIVIVCGNFARIILAHLWGDYATNPLPVTWWIIGCSICYWTYFFQILWNVPEYVFSHIFVTLSSLVFIYLLVTLPFSDPGIVKSTPQEDLDEFIECLKCQKFTPEVCPTCLIHKPVRAKHCKFCKSCVARYDHHCIWINNCVGAKNHRRFVLCLILYNIIAIPVYYVTFKYLSLDPNGPNILDCENYYTALMYYYDNYRMITIFFVYGLLAWIWILKLLSAQILGIFFNCTVNEVVNITRYTHLRSNGRWNIFNRGLFNNIKEFLIEHDKWSNTFHLEISSDSSSSSDKNTTTATTTAATSKSPGLKEQQKYKSKPLVPTTITHRASSLMD</sequence>
<feature type="transmembrane region" description="Helical" evidence="8">
    <location>
        <begin position="407"/>
        <end position="425"/>
    </location>
</feature>
<name>A0A8J4Q3K1_9MYCE</name>
<proteinExistence type="inferred from homology"/>
<dbReference type="GO" id="GO:0019706">
    <property type="term" value="F:protein-cysteine S-palmitoyltransferase activity"/>
    <property type="evidence" value="ECO:0007669"/>
    <property type="project" value="UniProtKB-EC"/>
</dbReference>
<keyword evidence="6 8" id="KW-0472">Membrane</keyword>
<dbReference type="SUPFAM" id="SSF48403">
    <property type="entry name" value="Ankyrin repeat"/>
    <property type="match status" value="1"/>
</dbReference>
<dbReference type="AlphaFoldDB" id="A0A8J4Q3K1"/>
<evidence type="ECO:0000256" key="9">
    <source>
        <dbReference type="SAM" id="MobiDB-lite"/>
    </source>
</evidence>
<accession>A0A8J4Q3K1</accession>
<feature type="transmembrane region" description="Helical" evidence="8">
    <location>
        <begin position="351"/>
        <end position="369"/>
    </location>
</feature>
<evidence type="ECO:0000259" key="10">
    <source>
        <dbReference type="Pfam" id="PF01529"/>
    </source>
</evidence>
<dbReference type="InterPro" id="IPR001594">
    <property type="entry name" value="Palmitoyltrfase_DHHC"/>
</dbReference>
<evidence type="ECO:0000256" key="6">
    <source>
        <dbReference type="ARBA" id="ARBA00023136"/>
    </source>
</evidence>
<dbReference type="PANTHER" id="PTHR24161:SF85">
    <property type="entry name" value="PALMITOYLTRANSFERASE HIP14"/>
    <property type="match status" value="1"/>
</dbReference>
<dbReference type="EMBL" id="AJWJ01000009">
    <property type="protein sequence ID" value="KAF2078214.1"/>
    <property type="molecule type" value="Genomic_DNA"/>
</dbReference>
<evidence type="ECO:0000256" key="1">
    <source>
        <dbReference type="ARBA" id="ARBA00004141"/>
    </source>
</evidence>
<keyword evidence="3" id="KW-0677">Repeat</keyword>
<dbReference type="InterPro" id="IPR002110">
    <property type="entry name" value="Ankyrin_rpt"/>
</dbReference>
<comment type="catalytic activity">
    <reaction evidence="8">
        <text>L-cysteinyl-[protein] + hexadecanoyl-CoA = S-hexadecanoyl-L-cysteinyl-[protein] + CoA</text>
        <dbReference type="Rhea" id="RHEA:36683"/>
        <dbReference type="Rhea" id="RHEA-COMP:10131"/>
        <dbReference type="Rhea" id="RHEA-COMP:11032"/>
        <dbReference type="ChEBI" id="CHEBI:29950"/>
        <dbReference type="ChEBI" id="CHEBI:57287"/>
        <dbReference type="ChEBI" id="CHEBI:57379"/>
        <dbReference type="ChEBI" id="CHEBI:74151"/>
        <dbReference type="EC" id="2.3.1.225"/>
    </reaction>
</comment>
<feature type="compositionally biased region" description="Polar residues" evidence="9">
    <location>
        <begin position="697"/>
        <end position="708"/>
    </location>
</feature>
<comment type="subcellular location">
    <subcellularLocation>
        <location evidence="1">Membrane</location>
        <topology evidence="1">Multi-pass membrane protein</topology>
    </subcellularLocation>
</comment>
<dbReference type="PROSITE" id="PS50088">
    <property type="entry name" value="ANK_REPEAT"/>
    <property type="match status" value="3"/>
</dbReference>
<feature type="domain" description="Palmitoyltransferase DHHC" evidence="10">
    <location>
        <begin position="480"/>
        <end position="614"/>
    </location>
</feature>
<feature type="compositionally biased region" description="Polar residues" evidence="9">
    <location>
        <begin position="31"/>
        <end position="43"/>
    </location>
</feature>
<feature type="compositionally biased region" description="Acidic residues" evidence="9">
    <location>
        <begin position="16"/>
        <end position="27"/>
    </location>
</feature>
<comment type="domain">
    <text evidence="8">The DHHC domain is required for palmitoyltransferase activity.</text>
</comment>
<dbReference type="EC" id="2.3.1.225" evidence="8"/>
<dbReference type="SMART" id="SM00248">
    <property type="entry name" value="ANK"/>
    <property type="match status" value="5"/>
</dbReference>
<comment type="similarity">
    <text evidence="8">Belongs to the DHHC palmitoyltransferase family.</text>
</comment>
<keyword evidence="5 7" id="KW-0040">ANK repeat</keyword>
<reference evidence="11" key="1">
    <citation type="submission" date="2020-01" db="EMBL/GenBank/DDBJ databases">
        <title>Development of genomics and gene disruption for Polysphondylium violaceum indicates a role for the polyketide synthase stlB in stalk morphogenesis.</title>
        <authorList>
            <person name="Narita B."/>
            <person name="Kawabe Y."/>
            <person name="Kin K."/>
            <person name="Saito T."/>
            <person name="Gibbs R."/>
            <person name="Kuspa A."/>
            <person name="Muzny D."/>
            <person name="Queller D."/>
            <person name="Richards S."/>
            <person name="Strassman J."/>
            <person name="Sucgang R."/>
            <person name="Worley K."/>
            <person name="Schaap P."/>
        </authorList>
    </citation>
    <scope>NUCLEOTIDE SEQUENCE</scope>
    <source>
        <strain evidence="11">QSvi11</strain>
    </source>
</reference>
<evidence type="ECO:0000256" key="5">
    <source>
        <dbReference type="ARBA" id="ARBA00023043"/>
    </source>
</evidence>
<keyword evidence="4 8" id="KW-1133">Transmembrane helix</keyword>
<keyword evidence="8" id="KW-0012">Acyltransferase</keyword>